<keyword evidence="1" id="KW-0472">Membrane</keyword>
<feature type="transmembrane region" description="Helical" evidence="1">
    <location>
        <begin position="7"/>
        <end position="28"/>
    </location>
</feature>
<protein>
    <submittedName>
        <fullName evidence="2">Uncharacterized protein</fullName>
    </submittedName>
</protein>
<gene>
    <name evidence="2" type="ORF">UX86_C0015G0074</name>
</gene>
<sequence length="224" mass="24147">MNWQKKLAWGILIIDLLAVNAGVGHLVYKSQAPSTNNQIITNNQEEKGCGEECLAAVREAVDNYQLSIVNLSATITGTVIPTVKPTAKPAAQQAVTATNPKIRSVQYVTIPGNGSTVTNGWTVLSGTEFYFDLGDYPGLKEIYFEANLKLFNGNGIAYARLYDSTHGIGVQGSEVQTSSQANTVVESGKLSFWGGKNLIKVQSRSLTADTAVYNSGRLRIVMEN</sequence>
<evidence type="ECO:0000256" key="1">
    <source>
        <dbReference type="SAM" id="Phobius"/>
    </source>
</evidence>
<comment type="caution">
    <text evidence="2">The sequence shown here is derived from an EMBL/GenBank/DDBJ whole genome shotgun (WGS) entry which is preliminary data.</text>
</comment>
<keyword evidence="1" id="KW-0812">Transmembrane</keyword>
<evidence type="ECO:0000313" key="2">
    <source>
        <dbReference type="EMBL" id="KKU63984.1"/>
    </source>
</evidence>
<keyword evidence="1" id="KW-1133">Transmembrane helix</keyword>
<proteinExistence type="predicted"/>
<organism evidence="2 3">
    <name type="scientific">Candidatus Amesbacteria bacterium GW2011_GWC1_47_15</name>
    <dbReference type="NCBI Taxonomy" id="1618364"/>
    <lineage>
        <taxon>Bacteria</taxon>
        <taxon>Candidatus Amesiibacteriota</taxon>
    </lineage>
</organism>
<dbReference type="AlphaFoldDB" id="A0A0G1S3B2"/>
<accession>A0A0G1S3B2</accession>
<reference evidence="2 3" key="1">
    <citation type="journal article" date="2015" name="Nature">
        <title>rRNA introns, odd ribosomes, and small enigmatic genomes across a large radiation of phyla.</title>
        <authorList>
            <person name="Brown C.T."/>
            <person name="Hug L.A."/>
            <person name="Thomas B.C."/>
            <person name="Sharon I."/>
            <person name="Castelle C.J."/>
            <person name="Singh A."/>
            <person name="Wilkins M.J."/>
            <person name="Williams K.H."/>
            <person name="Banfield J.F."/>
        </authorList>
    </citation>
    <scope>NUCLEOTIDE SEQUENCE [LARGE SCALE GENOMIC DNA]</scope>
</reference>
<evidence type="ECO:0000313" key="3">
    <source>
        <dbReference type="Proteomes" id="UP000034502"/>
    </source>
</evidence>
<name>A0A0G1S3B2_9BACT</name>
<dbReference type="STRING" id="1618364.UX86_C0015G0074"/>
<dbReference type="Proteomes" id="UP000034502">
    <property type="component" value="Unassembled WGS sequence"/>
</dbReference>
<dbReference type="EMBL" id="LCNU01000015">
    <property type="protein sequence ID" value="KKU63984.1"/>
    <property type="molecule type" value="Genomic_DNA"/>
</dbReference>